<evidence type="ECO:0000313" key="2">
    <source>
        <dbReference type="EMBL" id="KAJ7304517.1"/>
    </source>
</evidence>
<dbReference type="AlphaFoldDB" id="A0AAD6Z1T9"/>
<feature type="domain" description="F-box" evidence="1">
    <location>
        <begin position="10"/>
        <end position="54"/>
    </location>
</feature>
<proteinExistence type="predicted"/>
<dbReference type="InterPro" id="IPR036047">
    <property type="entry name" value="F-box-like_dom_sf"/>
</dbReference>
<organism evidence="2 3">
    <name type="scientific">Mycena albidolilacea</name>
    <dbReference type="NCBI Taxonomy" id="1033008"/>
    <lineage>
        <taxon>Eukaryota</taxon>
        <taxon>Fungi</taxon>
        <taxon>Dikarya</taxon>
        <taxon>Basidiomycota</taxon>
        <taxon>Agaricomycotina</taxon>
        <taxon>Agaricomycetes</taxon>
        <taxon>Agaricomycetidae</taxon>
        <taxon>Agaricales</taxon>
        <taxon>Marasmiineae</taxon>
        <taxon>Mycenaceae</taxon>
        <taxon>Mycena</taxon>
    </lineage>
</organism>
<dbReference type="SUPFAM" id="SSF81383">
    <property type="entry name" value="F-box domain"/>
    <property type="match status" value="1"/>
</dbReference>
<evidence type="ECO:0000313" key="3">
    <source>
        <dbReference type="Proteomes" id="UP001218218"/>
    </source>
</evidence>
<comment type="caution">
    <text evidence="2">The sequence shown here is derived from an EMBL/GenBank/DDBJ whole genome shotgun (WGS) entry which is preliminary data.</text>
</comment>
<dbReference type="Proteomes" id="UP001218218">
    <property type="component" value="Unassembled WGS sequence"/>
</dbReference>
<dbReference type="Gene3D" id="1.20.1280.50">
    <property type="match status" value="1"/>
</dbReference>
<dbReference type="EMBL" id="JARIHO010000101">
    <property type="protein sequence ID" value="KAJ7304517.1"/>
    <property type="molecule type" value="Genomic_DNA"/>
</dbReference>
<dbReference type="InterPro" id="IPR001810">
    <property type="entry name" value="F-box_dom"/>
</dbReference>
<sequence>LQPTEGGPWLPPELLLLILEHLRAPLDVKTLCRTCLVSKQFLSICQPYLFDHISLGAPKAVVHSKSRCSVLYRVLCESPYIVLYIRHLSILSGSLWRGSSIPMSRRWISSDETLPALLDILFNSTVQSFRMRLSGEPWRDLPVALQSSIRSLINCPSLIHVDFTGFDVIDTVVFEHCRSLQRLKFSEMAEILVENKPDTSDAWPATLESLTLLDTLV</sequence>
<accession>A0AAD6Z1T9</accession>
<keyword evidence="3" id="KW-1185">Reference proteome</keyword>
<feature type="non-terminal residue" evidence="2">
    <location>
        <position position="1"/>
    </location>
</feature>
<gene>
    <name evidence="2" type="ORF">DFH08DRAFT_985715</name>
</gene>
<dbReference type="Pfam" id="PF12937">
    <property type="entry name" value="F-box-like"/>
    <property type="match status" value="1"/>
</dbReference>
<name>A0AAD6Z1T9_9AGAR</name>
<evidence type="ECO:0000259" key="1">
    <source>
        <dbReference type="Pfam" id="PF12937"/>
    </source>
</evidence>
<protein>
    <recommendedName>
        <fullName evidence="1">F-box domain-containing protein</fullName>
    </recommendedName>
</protein>
<reference evidence="2" key="1">
    <citation type="submission" date="2023-03" db="EMBL/GenBank/DDBJ databases">
        <title>Massive genome expansion in bonnet fungi (Mycena s.s.) driven by repeated elements and novel gene families across ecological guilds.</title>
        <authorList>
            <consortium name="Lawrence Berkeley National Laboratory"/>
            <person name="Harder C.B."/>
            <person name="Miyauchi S."/>
            <person name="Viragh M."/>
            <person name="Kuo A."/>
            <person name="Thoen E."/>
            <person name="Andreopoulos B."/>
            <person name="Lu D."/>
            <person name="Skrede I."/>
            <person name="Drula E."/>
            <person name="Henrissat B."/>
            <person name="Morin E."/>
            <person name="Kohler A."/>
            <person name="Barry K."/>
            <person name="LaButti K."/>
            <person name="Morin E."/>
            <person name="Salamov A."/>
            <person name="Lipzen A."/>
            <person name="Mereny Z."/>
            <person name="Hegedus B."/>
            <person name="Baldrian P."/>
            <person name="Stursova M."/>
            <person name="Weitz H."/>
            <person name="Taylor A."/>
            <person name="Grigoriev I.V."/>
            <person name="Nagy L.G."/>
            <person name="Martin F."/>
            <person name="Kauserud H."/>
        </authorList>
    </citation>
    <scope>NUCLEOTIDE SEQUENCE</scope>
    <source>
        <strain evidence="2">CBHHK002</strain>
    </source>
</reference>